<dbReference type="AlphaFoldDB" id="A0A433WNH0"/>
<dbReference type="EMBL" id="RIAR02000001">
    <property type="protein sequence ID" value="NSL87278.1"/>
    <property type="molecule type" value="Genomic_DNA"/>
</dbReference>
<proteinExistence type="predicted"/>
<name>A0A433WNH0_9BACT</name>
<keyword evidence="2" id="KW-1185">Reference proteome</keyword>
<organism evidence="1 2">
    <name type="scientific">Chitinophaga solisilvae</name>
    <dbReference type="NCBI Taxonomy" id="1233460"/>
    <lineage>
        <taxon>Bacteria</taxon>
        <taxon>Pseudomonadati</taxon>
        <taxon>Bacteroidota</taxon>
        <taxon>Chitinophagia</taxon>
        <taxon>Chitinophagales</taxon>
        <taxon>Chitinophagaceae</taxon>
        <taxon>Chitinophaga</taxon>
    </lineage>
</organism>
<dbReference type="Proteomes" id="UP000281028">
    <property type="component" value="Unassembled WGS sequence"/>
</dbReference>
<comment type="caution">
    <text evidence="1">The sequence shown here is derived from an EMBL/GenBank/DDBJ whole genome shotgun (WGS) entry which is preliminary data.</text>
</comment>
<dbReference type="RefSeq" id="WP_127035040.1">
    <property type="nucleotide sequence ID" value="NZ_JAABOK010000004.1"/>
</dbReference>
<evidence type="ECO:0000313" key="2">
    <source>
        <dbReference type="Proteomes" id="UP000281028"/>
    </source>
</evidence>
<evidence type="ECO:0000313" key="1">
    <source>
        <dbReference type="EMBL" id="NSL87278.1"/>
    </source>
</evidence>
<sequence length="192" mass="21777">MLRYFKLSLLLFICLPAVAQKPRNELHFTSSIQQMITVYKGTIFVNGKKAFQFAADSINYNSKRNRLVESDKSVFLFLEVSNRPQKDRLIVFNVEYSRADSILSAVSSDIKDWDRDGNSEFGGSELTATYPAADSMYYVPSKFYEIRKGKITYDAELTTATDQKVNGVYLASPSDKNGKCCQVIPKPKKRAH</sequence>
<dbReference type="OrthoDB" id="661040at2"/>
<accession>A0A433WNH0</accession>
<reference evidence="1" key="1">
    <citation type="submission" date="2020-05" db="EMBL/GenBank/DDBJ databases">
        <title>Chitinophaga laudate sp. nov., isolated from a tropical peat swamp.</title>
        <authorList>
            <person name="Goh C.B.S."/>
            <person name="Lee M.S."/>
            <person name="Parimannan S."/>
            <person name="Pasbakhsh P."/>
            <person name="Yule C.M."/>
            <person name="Rajandas H."/>
            <person name="Loke S."/>
            <person name="Croft L."/>
            <person name="Tan J.B.L."/>
        </authorList>
    </citation>
    <scope>NUCLEOTIDE SEQUENCE</scope>
    <source>
        <strain evidence="1">Mgbs1</strain>
    </source>
</reference>
<protein>
    <submittedName>
        <fullName evidence="1">Uncharacterized protein</fullName>
    </submittedName>
</protein>
<gene>
    <name evidence="1" type="ORF">ECE50_010585</name>
</gene>